<accession>A0A0D5NH33</accession>
<dbReference type="SUPFAM" id="SSF52490">
    <property type="entry name" value="Tubulin nucleotide-binding domain-like"/>
    <property type="match status" value="1"/>
</dbReference>
<dbReference type="Gene3D" id="3.40.50.1440">
    <property type="entry name" value="Tubulin/FtsZ, GTPase domain"/>
    <property type="match status" value="1"/>
</dbReference>
<dbReference type="STRING" id="1126833.VN24_06335"/>
<dbReference type="KEGG" id="pbj:VN24_06335"/>
<dbReference type="InterPro" id="IPR025904">
    <property type="entry name" value="Tubulin-like"/>
</dbReference>
<dbReference type="PATRIC" id="fig|1126833.4.peg.1375"/>
<sequence>MSHNVPTILIGLGGIGGQVVNEIYGRIPADSRDRVAIHAFDTDVNSLQKLEHLKGNVTQTSTTRSVGEYLAQNGALKSWFPENPQLNRKTMTEGAGQIRAVSRLAFRAAMEDGKMNGLWDSINAIFPVQRDSTVQGVRVIILSSLAGGTGSGIFLQVAMYLREVLERRFGQSSVLIRGAFLLPDLFVHTGILDHREWEAVQANGYACMKELNAITLSAAGKWNQNEEDGVTIELEYRPNQVDLEGNVTHAVTEKQLPFDFCFFYDYENLKGQHLNGFSDYLELVTRTIYLQLFSPISAKHFSQEDNQILELISSEGRGRFCGAGVASLTYPYEDIVEYVALKRSVDGLSDNWLYLDKLFEEEMDRYESDLRRGVARDKPDRGDRYIWHLDNVYGDEKPQPFFTQVYRQAYEQLEKGQIGDAKSGQFLRRVEEFVYRILSDDAELRSLEASSRINEGKLGIKEQMKQEIGRVESQLMYYQEQINKKVYEYRTYAAYQIIEQDANEQNLIDGQEYRLNTWFLGKPDPVHPIAVRYMLYQIRAELRTRIQSLRTQNTAAKQQIDKYPEAYSLSQTERKESAQQRVDAALKQNAVGALFKNQLKDFRTEYLDKANRQLTTLKKYEKSMLLELVLNSVAQSVDQLCKDWERFFDNLKNTRLNLLQELGRIETKFEHTDNTPQNYVLASAFMMQQSWEGVRRMFDNDVLPRDVAGQIYKAHYLQFCRRNENRLPEEMQQEIKVEALYRQHVLAYLRDDIEKRCSDRLDIDVTTALLREAAILKLEAPAYIQGKTEALEELSSPFIPNIADSRELRFWGIHPDSLTPFTASQRKDLFGERAVTDPAFSRYELICYRAHYGLSVQNFGKFSSGDYADSFVRPAGQYYAAYKKRVEKLNRNEPAVTPHLDRRWHVPAFMPDLNPKQAELDNHRVDRALILGIIYGWLVMKNTHGKYLYQYLDRTSTRMIYRNGKDIGGEIYQLHRGLLHNPIICEEILERVKEEFDQDRRKHGDNMDKHQFIQQASGLSMTTKTNVKNILDILFLYELEDSSRQDLSEKANHLRVVLLDEIERYFIETYGGHRGPLAREKASAFILQLWQGSDLRFTVETDSSTYGQWENLITRRIETIARV</sequence>
<protein>
    <recommendedName>
        <fullName evidence="3">Phosphonate ABC transporter permease</fullName>
    </recommendedName>
</protein>
<dbReference type="RefSeq" id="WP_045669703.1">
    <property type="nucleotide sequence ID" value="NZ_CP011058.1"/>
</dbReference>
<dbReference type="Proteomes" id="UP000032633">
    <property type="component" value="Chromosome"/>
</dbReference>
<dbReference type="InterPro" id="IPR036525">
    <property type="entry name" value="Tubulin/FtsZ_GTPase_sf"/>
</dbReference>
<name>A0A0D5NH33_9BACL</name>
<reference evidence="1 2" key="1">
    <citation type="journal article" date="2015" name="J. Biotechnol.">
        <title>Complete genome sequence of Paenibacillus beijingensis 7188(T) (=DSM 24997(T)), a novel rhizobacterium from jujube garden soil.</title>
        <authorList>
            <person name="Kwak Y."/>
            <person name="Shin J.H."/>
        </authorList>
    </citation>
    <scope>NUCLEOTIDE SEQUENCE [LARGE SCALE GENOMIC DNA]</scope>
    <source>
        <strain evidence="1 2">DSM 24997</strain>
    </source>
</reference>
<organism evidence="1 2">
    <name type="scientific">Paenibacillus beijingensis</name>
    <dbReference type="NCBI Taxonomy" id="1126833"/>
    <lineage>
        <taxon>Bacteria</taxon>
        <taxon>Bacillati</taxon>
        <taxon>Bacillota</taxon>
        <taxon>Bacilli</taxon>
        <taxon>Bacillales</taxon>
        <taxon>Paenibacillaceae</taxon>
        <taxon>Paenibacillus</taxon>
    </lineage>
</organism>
<proteinExistence type="predicted"/>
<dbReference type="OrthoDB" id="3400278at2"/>
<gene>
    <name evidence="1" type="ORF">VN24_06335</name>
</gene>
<dbReference type="AlphaFoldDB" id="A0A0D5NH33"/>
<dbReference type="HOGENOM" id="CLU_280427_0_0_9"/>
<evidence type="ECO:0000313" key="2">
    <source>
        <dbReference type="Proteomes" id="UP000032633"/>
    </source>
</evidence>
<dbReference type="EMBL" id="CP011058">
    <property type="protein sequence ID" value="AJY74267.1"/>
    <property type="molecule type" value="Genomic_DNA"/>
</dbReference>
<evidence type="ECO:0000313" key="1">
    <source>
        <dbReference type="EMBL" id="AJY74267.1"/>
    </source>
</evidence>
<reference evidence="2" key="2">
    <citation type="submission" date="2015-03" db="EMBL/GenBank/DDBJ databases">
        <title>Genome sequence of Paenibacillus beijingensis strain DSM 24997T.</title>
        <authorList>
            <person name="Kwak Y."/>
            <person name="Shin J.-H."/>
        </authorList>
    </citation>
    <scope>NUCLEOTIDE SEQUENCE [LARGE SCALE GENOMIC DNA]</scope>
    <source>
        <strain evidence="2">DSM 24997</strain>
    </source>
</reference>
<dbReference type="Pfam" id="PF13809">
    <property type="entry name" value="Tubulin_2"/>
    <property type="match status" value="1"/>
</dbReference>
<keyword evidence="2" id="KW-1185">Reference proteome</keyword>
<evidence type="ECO:0008006" key="3">
    <source>
        <dbReference type="Google" id="ProtNLM"/>
    </source>
</evidence>